<dbReference type="Proteomes" id="UP000051530">
    <property type="component" value="Unassembled WGS sequence"/>
</dbReference>
<evidence type="ECO:0000256" key="1">
    <source>
        <dbReference type="SAM" id="MobiDB-lite"/>
    </source>
</evidence>
<feature type="domain" description="Lipin N-terminal" evidence="2">
    <location>
        <begin position="3"/>
        <end position="92"/>
    </location>
</feature>
<keyword evidence="4" id="KW-1185">Reference proteome</keyword>
<protein>
    <recommendedName>
        <fullName evidence="2">Lipin N-terminal domain-containing protein</fullName>
    </recommendedName>
</protein>
<evidence type="ECO:0000313" key="4">
    <source>
        <dbReference type="Proteomes" id="UP000051530"/>
    </source>
</evidence>
<proteinExistence type="predicted"/>
<sequence length="132" mass="14881">MLKQVLSKMSYFYGNSLQSTSSDIIAITDNQKRIKTTPFYVYFDPSLIHTKVYIFINGTDTGVHMTIGELGQCFFEYPEIESPENMINQAFTESSDEDDKGKSDEQVSEKNLNGPDIKENTNGLISTDNKTS</sequence>
<evidence type="ECO:0000259" key="2">
    <source>
        <dbReference type="Pfam" id="PF04571"/>
    </source>
</evidence>
<dbReference type="VEuPathDB" id="MicrosporidiaDB:M153_16732000396"/>
<feature type="region of interest" description="Disordered" evidence="1">
    <location>
        <begin position="85"/>
        <end position="132"/>
    </location>
</feature>
<name>A0A0R0LXG8_9MICR</name>
<feature type="non-terminal residue" evidence="3">
    <location>
        <position position="132"/>
    </location>
</feature>
<accession>A0A0R0LXG8</accession>
<dbReference type="AlphaFoldDB" id="A0A0R0LXG8"/>
<feature type="compositionally biased region" description="Basic and acidic residues" evidence="1">
    <location>
        <begin position="99"/>
        <end position="108"/>
    </location>
</feature>
<dbReference type="InterPro" id="IPR007651">
    <property type="entry name" value="Lipin_N"/>
</dbReference>
<comment type="caution">
    <text evidence="3">The sequence shown here is derived from an EMBL/GenBank/DDBJ whole genome shotgun (WGS) entry which is preliminary data.</text>
</comment>
<dbReference type="Pfam" id="PF04571">
    <property type="entry name" value="Lipin_N"/>
    <property type="match status" value="1"/>
</dbReference>
<dbReference type="EMBL" id="LGUB01001361">
    <property type="protein sequence ID" value="KRH91951.1"/>
    <property type="molecule type" value="Genomic_DNA"/>
</dbReference>
<gene>
    <name evidence="3" type="ORF">M153_16732000396</name>
</gene>
<reference evidence="3 4" key="1">
    <citation type="submission" date="2015-07" db="EMBL/GenBank/DDBJ databases">
        <title>The genome of Pseudoloma neurophilia, a relevant intracellular parasite of the zebrafish.</title>
        <authorList>
            <person name="Ndikumana S."/>
            <person name="Pelin A."/>
            <person name="Sanders J."/>
            <person name="Corradi N."/>
        </authorList>
    </citation>
    <scope>NUCLEOTIDE SEQUENCE [LARGE SCALE GENOMIC DNA]</scope>
    <source>
        <strain evidence="3 4">MK1</strain>
    </source>
</reference>
<organism evidence="3 4">
    <name type="scientific">Pseudoloma neurophilia</name>
    <dbReference type="NCBI Taxonomy" id="146866"/>
    <lineage>
        <taxon>Eukaryota</taxon>
        <taxon>Fungi</taxon>
        <taxon>Fungi incertae sedis</taxon>
        <taxon>Microsporidia</taxon>
        <taxon>Pseudoloma</taxon>
    </lineage>
</organism>
<feature type="compositionally biased region" description="Polar residues" evidence="1">
    <location>
        <begin position="120"/>
        <end position="132"/>
    </location>
</feature>
<evidence type="ECO:0000313" key="3">
    <source>
        <dbReference type="EMBL" id="KRH91951.1"/>
    </source>
</evidence>